<keyword evidence="3" id="KW-1185">Reference proteome</keyword>
<feature type="region of interest" description="Disordered" evidence="1">
    <location>
        <begin position="263"/>
        <end position="298"/>
    </location>
</feature>
<evidence type="ECO:0000313" key="3">
    <source>
        <dbReference type="Proteomes" id="UP001281761"/>
    </source>
</evidence>
<feature type="compositionally biased region" description="Polar residues" evidence="1">
    <location>
        <begin position="120"/>
        <end position="143"/>
    </location>
</feature>
<protein>
    <submittedName>
        <fullName evidence="2">Uncharacterized protein</fullName>
    </submittedName>
</protein>
<proteinExistence type="predicted"/>
<feature type="compositionally biased region" description="Basic and acidic residues" evidence="1">
    <location>
        <begin position="519"/>
        <end position="528"/>
    </location>
</feature>
<feature type="compositionally biased region" description="Polar residues" evidence="1">
    <location>
        <begin position="1"/>
        <end position="31"/>
    </location>
</feature>
<feature type="region of interest" description="Disordered" evidence="1">
    <location>
        <begin position="331"/>
        <end position="572"/>
    </location>
</feature>
<feature type="compositionally biased region" description="Polar residues" evidence="1">
    <location>
        <begin position="453"/>
        <end position="487"/>
    </location>
</feature>
<dbReference type="Proteomes" id="UP001281761">
    <property type="component" value="Unassembled WGS sequence"/>
</dbReference>
<feature type="compositionally biased region" description="Polar residues" evidence="1">
    <location>
        <begin position="39"/>
        <end position="55"/>
    </location>
</feature>
<evidence type="ECO:0000313" key="2">
    <source>
        <dbReference type="EMBL" id="KAK2963936.1"/>
    </source>
</evidence>
<feature type="region of interest" description="Disordered" evidence="1">
    <location>
        <begin position="158"/>
        <end position="186"/>
    </location>
</feature>
<comment type="caution">
    <text evidence="2">The sequence shown here is derived from an EMBL/GenBank/DDBJ whole genome shotgun (WGS) entry which is preliminary data.</text>
</comment>
<feature type="compositionally biased region" description="Pro residues" evidence="1">
    <location>
        <begin position="56"/>
        <end position="69"/>
    </location>
</feature>
<feature type="compositionally biased region" description="Polar residues" evidence="1">
    <location>
        <begin position="165"/>
        <end position="186"/>
    </location>
</feature>
<organism evidence="2 3">
    <name type="scientific">Blattamonas nauphoetae</name>
    <dbReference type="NCBI Taxonomy" id="2049346"/>
    <lineage>
        <taxon>Eukaryota</taxon>
        <taxon>Metamonada</taxon>
        <taxon>Preaxostyla</taxon>
        <taxon>Oxymonadida</taxon>
        <taxon>Blattamonas</taxon>
    </lineage>
</organism>
<gene>
    <name evidence="2" type="ORF">BLNAU_1013</name>
</gene>
<name>A0ABQ9YJW6_9EUKA</name>
<reference evidence="2 3" key="1">
    <citation type="journal article" date="2022" name="bioRxiv">
        <title>Genomics of Preaxostyla Flagellates Illuminates Evolutionary Transitions and the Path Towards Mitochondrial Loss.</title>
        <authorList>
            <person name="Novak L.V.F."/>
            <person name="Treitli S.C."/>
            <person name="Pyrih J."/>
            <person name="Halakuc P."/>
            <person name="Pipaliya S.V."/>
            <person name="Vacek V."/>
            <person name="Brzon O."/>
            <person name="Soukal P."/>
            <person name="Eme L."/>
            <person name="Dacks J.B."/>
            <person name="Karnkowska A."/>
            <person name="Elias M."/>
            <person name="Hampl V."/>
        </authorList>
    </citation>
    <scope>NUCLEOTIDE SEQUENCE [LARGE SCALE GENOMIC DNA]</scope>
    <source>
        <strain evidence="2">NAU3</strain>
        <tissue evidence="2">Gut</tissue>
    </source>
</reference>
<feature type="region of interest" description="Disordered" evidence="1">
    <location>
        <begin position="1"/>
        <end position="75"/>
    </location>
</feature>
<accession>A0ABQ9YJW6</accession>
<feature type="compositionally biased region" description="Polar residues" evidence="1">
    <location>
        <begin position="500"/>
        <end position="509"/>
    </location>
</feature>
<evidence type="ECO:0000256" key="1">
    <source>
        <dbReference type="SAM" id="MobiDB-lite"/>
    </source>
</evidence>
<dbReference type="EMBL" id="JARBJD010000004">
    <property type="protein sequence ID" value="KAK2963936.1"/>
    <property type="molecule type" value="Genomic_DNA"/>
</dbReference>
<feature type="compositionally biased region" description="Pro residues" evidence="1">
    <location>
        <begin position="554"/>
        <end position="572"/>
    </location>
</feature>
<feature type="compositionally biased region" description="Polar residues" evidence="1">
    <location>
        <begin position="406"/>
        <end position="443"/>
    </location>
</feature>
<sequence>MSIESLPSTDLISSPFRSTPTIPLSPSQTSPESHRPYRLTTTPSSLQINLSNNPLQTPPKKPFVPPPTKEPAISPIFRSHSQTLQTLEISSNSQPSQPSENLHQPLIVSGGDIILDPAPTTVSSASTLPTYTRQPYPSMSPVSTNVNRSHSVPMQMFIPSSSSSFRNPSQQPGHNSQTMTRQNPQQTTDKTFKITDSHENTLKHQFRQPSPLNLQGNQFDADDFDETCSVVSNASAKVIIEMARPSSQRNVPSTRDSELAVVSPPYKSTTSPHFSSPAHYQYQSVQRTPQPKPGGNTGALGILVNNSRTRAQSETSLSDYVNRFHNHQKEVTGSISNASTAPIDLPPGSADIGTRGQFSSPLSPHHPFQSNFRKDRGISGKGGVYSLPPSSPGPSPTVPRHRASTVVLQTQQHFSEGRARSTTITIPPSQQHSESSEVFPSQSPKDRSDHNQRQPFFPSTSSPKREISNQQFSPTSVVTDESSQRSFPVSDVRTVEPEADTNSPQQETQDFGRHQRPRTGREKIHIEPSESTYSPLLQAESRLHSTESSKPSLPYHPPPLSHRSPQNPPWFL</sequence>
<feature type="region of interest" description="Disordered" evidence="1">
    <location>
        <begin position="118"/>
        <end position="143"/>
    </location>
</feature>
<feature type="compositionally biased region" description="Polar residues" evidence="1">
    <location>
        <begin position="331"/>
        <end position="340"/>
    </location>
</feature>